<comment type="caution">
    <text evidence="1">The sequence shown here is derived from an EMBL/GenBank/DDBJ whole genome shotgun (WGS) entry which is preliminary data.</text>
</comment>
<reference evidence="1 2" key="1">
    <citation type="submission" date="2013-02" db="EMBL/GenBank/DDBJ databases">
        <authorList>
            <person name="Genoscope - CEA"/>
        </authorList>
    </citation>
    <scope>NUCLEOTIDE SEQUENCE [LARGE SCALE GENOMIC DNA]</scope>
    <source>
        <strain evidence="1 2">STM 2683</strain>
    </source>
</reference>
<accession>M5EWX0</accession>
<sequence>MTCRAPRALARRAPFSKSGCLAQRSSGRLASAAVLLDLEVDLLAFDQGRQSSALDCGDVDENVRAARVRLDEAEALGGVKPLDRTSCHFDSPSHLLLFDQTEIQPVCIEILEIDVSKREYREARIDRPKYQWNAYRLVLREKQVCVTMALTRRRPTAAPIA</sequence>
<dbReference type="EMBL" id="CAUM01000149">
    <property type="protein sequence ID" value="CCV08717.1"/>
    <property type="molecule type" value="Genomic_DNA"/>
</dbReference>
<organism evidence="1 2">
    <name type="scientific">Mesorhizobium metallidurans STM 2683</name>
    <dbReference type="NCBI Taxonomy" id="1297569"/>
    <lineage>
        <taxon>Bacteria</taxon>
        <taxon>Pseudomonadati</taxon>
        <taxon>Pseudomonadota</taxon>
        <taxon>Alphaproteobacteria</taxon>
        <taxon>Hyphomicrobiales</taxon>
        <taxon>Phyllobacteriaceae</taxon>
        <taxon>Mesorhizobium</taxon>
    </lineage>
</organism>
<dbReference type="AlphaFoldDB" id="M5EWX0"/>
<protein>
    <submittedName>
        <fullName evidence="1">Uncharacterized protein</fullName>
    </submittedName>
</protein>
<evidence type="ECO:0000313" key="1">
    <source>
        <dbReference type="EMBL" id="CCV08717.1"/>
    </source>
</evidence>
<evidence type="ECO:0000313" key="2">
    <source>
        <dbReference type="Proteomes" id="UP000012062"/>
    </source>
</evidence>
<keyword evidence="2" id="KW-1185">Reference proteome</keyword>
<gene>
    <name evidence="1" type="ORF">MESS2_790009</name>
</gene>
<dbReference type="STRING" id="1297569.MESS2_790009"/>
<dbReference type="Proteomes" id="UP000012062">
    <property type="component" value="Unassembled WGS sequence"/>
</dbReference>
<proteinExistence type="predicted"/>
<name>M5EWX0_9HYPH</name>